<evidence type="ECO:0000256" key="7">
    <source>
        <dbReference type="RuleBase" id="RU003476"/>
    </source>
</evidence>
<sequence length="220" mass="23512">MSGAPPPPALAPAALEPDELARRLSDPARLRWLEGVVAGEDRALGEQPLDSAAGPAIPGKPSAVLVPVVLGPRPSLLLTLRAAKLSSHAGQVAFPGGRIEPGETPEQAALREAAEEIGLDPRLPRLLGRLPGHVTGTGYHVTPVLALLRPPLNILPSPDEVEQAFEYDLAALLDPALPERRSAIWKGERRSFYVWPHATHYVWGATAAIMRNLALLLRRG</sequence>
<keyword evidence="5" id="KW-0460">Magnesium</keyword>
<proteinExistence type="inferred from homology"/>
<evidence type="ECO:0000256" key="4">
    <source>
        <dbReference type="ARBA" id="ARBA00022801"/>
    </source>
</evidence>
<evidence type="ECO:0000313" key="10">
    <source>
        <dbReference type="Proteomes" id="UP000005324"/>
    </source>
</evidence>
<dbReference type="PANTHER" id="PTHR12992:SF11">
    <property type="entry name" value="MITOCHONDRIAL COENZYME A DIPHOSPHATASE NUDT8"/>
    <property type="match status" value="1"/>
</dbReference>
<dbReference type="AlphaFoldDB" id="D5RH56"/>
<comment type="cofactor">
    <cofactor evidence="1">
        <name>Mn(2+)</name>
        <dbReference type="ChEBI" id="CHEBI:29035"/>
    </cofactor>
</comment>
<dbReference type="CDD" id="cd03426">
    <property type="entry name" value="NUDIX_CoAse_Nudt7"/>
    <property type="match status" value="1"/>
</dbReference>
<keyword evidence="6" id="KW-0464">Manganese</keyword>
<feature type="domain" description="Nudix hydrolase" evidence="8">
    <location>
        <begin position="59"/>
        <end position="188"/>
    </location>
</feature>
<evidence type="ECO:0000256" key="6">
    <source>
        <dbReference type="ARBA" id="ARBA00023211"/>
    </source>
</evidence>
<dbReference type="Proteomes" id="UP000005324">
    <property type="component" value="Unassembled WGS sequence"/>
</dbReference>
<accession>D5RH56</accession>
<gene>
    <name evidence="9" type="ORF">HMPREF0731_0415</name>
</gene>
<dbReference type="GO" id="GO:0010945">
    <property type="term" value="F:coenzyme A diphosphatase activity"/>
    <property type="evidence" value="ECO:0007669"/>
    <property type="project" value="InterPro"/>
</dbReference>
<dbReference type="PRINTS" id="PR00502">
    <property type="entry name" value="NUDIXFAMILY"/>
</dbReference>
<dbReference type="InterPro" id="IPR020476">
    <property type="entry name" value="Nudix_hydrolase"/>
</dbReference>
<comment type="caution">
    <text evidence="9">The sequence shown here is derived from an EMBL/GenBank/DDBJ whole genome shotgun (WGS) entry which is preliminary data.</text>
</comment>
<evidence type="ECO:0000256" key="1">
    <source>
        <dbReference type="ARBA" id="ARBA00001936"/>
    </source>
</evidence>
<keyword evidence="4 7" id="KW-0378">Hydrolase</keyword>
<dbReference type="EMBL" id="ADVL01000081">
    <property type="protein sequence ID" value="EFH13365.1"/>
    <property type="molecule type" value="Genomic_DNA"/>
</dbReference>
<dbReference type="InterPro" id="IPR045121">
    <property type="entry name" value="CoAse"/>
</dbReference>
<dbReference type="RefSeq" id="WP_007003475.1">
    <property type="nucleotide sequence ID" value="NZ_GG770778.1"/>
</dbReference>
<dbReference type="PROSITE" id="PS00893">
    <property type="entry name" value="NUDIX_BOX"/>
    <property type="match status" value="1"/>
</dbReference>
<dbReference type="PROSITE" id="PS51462">
    <property type="entry name" value="NUDIX"/>
    <property type="match status" value="1"/>
</dbReference>
<evidence type="ECO:0000259" key="8">
    <source>
        <dbReference type="PROSITE" id="PS51462"/>
    </source>
</evidence>
<name>D5RH56_9PROT</name>
<keyword evidence="3" id="KW-0479">Metal-binding</keyword>
<evidence type="ECO:0000256" key="2">
    <source>
        <dbReference type="ARBA" id="ARBA00001946"/>
    </source>
</evidence>
<evidence type="ECO:0000256" key="3">
    <source>
        <dbReference type="ARBA" id="ARBA00022723"/>
    </source>
</evidence>
<evidence type="ECO:0000313" key="9">
    <source>
        <dbReference type="EMBL" id="EFH13365.1"/>
    </source>
</evidence>
<dbReference type="Pfam" id="PF00293">
    <property type="entry name" value="NUDIX"/>
    <property type="match status" value="1"/>
</dbReference>
<dbReference type="Gene3D" id="3.90.79.10">
    <property type="entry name" value="Nucleoside Triphosphate Pyrophosphohydrolase"/>
    <property type="match status" value="1"/>
</dbReference>
<dbReference type="InterPro" id="IPR020084">
    <property type="entry name" value="NUDIX_hydrolase_CS"/>
</dbReference>
<keyword evidence="10" id="KW-1185">Reference proteome</keyword>
<dbReference type="GO" id="GO:0046872">
    <property type="term" value="F:metal ion binding"/>
    <property type="evidence" value="ECO:0007669"/>
    <property type="project" value="UniProtKB-KW"/>
</dbReference>
<comment type="cofactor">
    <cofactor evidence="2">
        <name>Mg(2+)</name>
        <dbReference type="ChEBI" id="CHEBI:18420"/>
    </cofactor>
</comment>
<protein>
    <submittedName>
        <fullName evidence="9">Hydrolase, NUDIX family</fullName>
    </submittedName>
</protein>
<dbReference type="SUPFAM" id="SSF55811">
    <property type="entry name" value="Nudix"/>
    <property type="match status" value="1"/>
</dbReference>
<dbReference type="HOGENOM" id="CLU_040940_5_1_5"/>
<organism evidence="9 10">
    <name type="scientific">Pseudoroseomonas cervicalis ATCC 49957</name>
    <dbReference type="NCBI Taxonomy" id="525371"/>
    <lineage>
        <taxon>Bacteria</taxon>
        <taxon>Pseudomonadati</taxon>
        <taxon>Pseudomonadota</taxon>
        <taxon>Alphaproteobacteria</taxon>
        <taxon>Acetobacterales</taxon>
        <taxon>Roseomonadaceae</taxon>
        <taxon>Roseomonas</taxon>
    </lineage>
</organism>
<reference evidence="9 10" key="1">
    <citation type="submission" date="2010-04" db="EMBL/GenBank/DDBJ databases">
        <authorList>
            <person name="Qin X."/>
            <person name="Bachman B."/>
            <person name="Battles P."/>
            <person name="Bell A."/>
            <person name="Bess C."/>
            <person name="Bickham C."/>
            <person name="Chaboub L."/>
            <person name="Chen D."/>
            <person name="Coyle M."/>
            <person name="Deiros D.R."/>
            <person name="Dinh H."/>
            <person name="Forbes L."/>
            <person name="Fowler G."/>
            <person name="Francisco L."/>
            <person name="Fu Q."/>
            <person name="Gubbala S."/>
            <person name="Hale W."/>
            <person name="Han Y."/>
            <person name="Hemphill L."/>
            <person name="Highlander S.K."/>
            <person name="Hirani K."/>
            <person name="Hogues M."/>
            <person name="Jackson L."/>
            <person name="Jakkamsetti A."/>
            <person name="Javaid M."/>
            <person name="Jiang H."/>
            <person name="Korchina V."/>
            <person name="Kovar C."/>
            <person name="Lara F."/>
            <person name="Lee S."/>
            <person name="Mata R."/>
            <person name="Mathew T."/>
            <person name="Moen C."/>
            <person name="Morales K."/>
            <person name="Munidasa M."/>
            <person name="Nazareth L."/>
            <person name="Ngo R."/>
            <person name="Nguyen L."/>
            <person name="Okwuonu G."/>
            <person name="Ongeri F."/>
            <person name="Patil S."/>
            <person name="Petrosino J."/>
            <person name="Pham C."/>
            <person name="Pham P."/>
            <person name="Pu L.-L."/>
            <person name="Puazo M."/>
            <person name="Raj R."/>
            <person name="Reid J."/>
            <person name="Rouhana J."/>
            <person name="Saada N."/>
            <person name="Shang Y."/>
            <person name="Simmons D."/>
            <person name="Thornton R."/>
            <person name="Warren J."/>
            <person name="Weissenberger G."/>
            <person name="Zhang J."/>
            <person name="Zhang L."/>
            <person name="Zhou C."/>
            <person name="Zhu D."/>
            <person name="Muzny D."/>
            <person name="Worley K."/>
            <person name="Gibbs R."/>
        </authorList>
    </citation>
    <scope>NUCLEOTIDE SEQUENCE [LARGE SCALE GENOMIC DNA]</scope>
    <source>
        <strain evidence="9 10">ATCC 49957</strain>
    </source>
</reference>
<dbReference type="InterPro" id="IPR015797">
    <property type="entry name" value="NUDIX_hydrolase-like_dom_sf"/>
</dbReference>
<dbReference type="InterPro" id="IPR000086">
    <property type="entry name" value="NUDIX_hydrolase_dom"/>
</dbReference>
<comment type="similarity">
    <text evidence="7">Belongs to the Nudix hydrolase family.</text>
</comment>
<evidence type="ECO:0000256" key="5">
    <source>
        <dbReference type="ARBA" id="ARBA00022842"/>
    </source>
</evidence>
<dbReference type="PANTHER" id="PTHR12992">
    <property type="entry name" value="NUDIX HYDROLASE"/>
    <property type="match status" value="1"/>
</dbReference>